<organism evidence="15 16">
    <name type="scientific">Nitrococcus mobilis Nb-231</name>
    <dbReference type="NCBI Taxonomy" id="314278"/>
    <lineage>
        <taxon>Bacteria</taxon>
        <taxon>Pseudomonadati</taxon>
        <taxon>Pseudomonadota</taxon>
        <taxon>Gammaproteobacteria</taxon>
        <taxon>Chromatiales</taxon>
        <taxon>Ectothiorhodospiraceae</taxon>
        <taxon>Nitrococcus</taxon>
    </lineage>
</organism>
<dbReference type="Gene3D" id="2.40.170.20">
    <property type="entry name" value="TonB-dependent receptor, beta-barrel domain"/>
    <property type="match status" value="1"/>
</dbReference>
<sequence length="734" mass="79922">MRNFYALRWRVRYALRGCAATVVATLTLPASAQDFEEAGGAVRVMPEISVSASREGGALDTLSRNVTVISRKEILEQQATAGSLGDLLGKMVPGMAPSSQTLTNSAQKLRGRDVLVLIDGVPTQTNRNVSRDLFNISASNIESIEVVHGGSSTYGGGAAGGIIYINTLKGKAGAPVFETTFGASSSLTEFDDDALGGRIQQKLSGKAAGVDYLISALGEQTGGFFDAHGDRIPPEPSQGGLSDTGTIDLLGKVGYDFGDQRLQLMASYLRAEQDSDFISDPAVDAFPDGTVKARALKGLQLDDQTSRENLIVNLDYSKQNLFGSKVRSQVYYRNYQTRFFPFDARAFSGWGNNLAQSFLDSEVWGGRLTVDTPITPLDSLGARLLWGADVNREKTEQPVSIYDGAAFDASGGRRFVETDAKRTFVPLTTTGSVGVFGQAELTPTDWLILRGGVRHEWVDVSFDDFTTLGGNPIDGGSIDYSETTFNAGAVFMPSDAMELYANYSQSFELPDIGLQLRFAQPGFNVNDSNLSPRITDNYEVGVRGRWGGFHASVAAFYSESDKGRVTVQNFSLVQERTQEKIYGTEASLDYTFTPAAKLGGTFTWIKGEREDPNNPGSDIALNGTRIPPIKLTGFVEYSPYHWWGIRLQALYSGNRNDAFKDNPGAFATRKVHDYTVVDLYNRFAVGPGTLRLGIENLLNNQYYTVYGQLLRNGSNTSHVAARGAMLRASYTFKW</sequence>
<keyword evidence="4 10" id="KW-1134">Transmembrane beta strand</keyword>
<dbReference type="PROSITE" id="PS52016">
    <property type="entry name" value="TONB_DEPENDENT_REC_3"/>
    <property type="match status" value="1"/>
</dbReference>
<keyword evidence="9 10" id="KW-0998">Cell outer membrane</keyword>
<keyword evidence="16" id="KW-1185">Reference proteome</keyword>
<evidence type="ECO:0008006" key="17">
    <source>
        <dbReference type="Google" id="ProtNLM"/>
    </source>
</evidence>
<name>A4BPT3_9GAMM</name>
<dbReference type="STRING" id="314278.NB231_04245"/>
<evidence type="ECO:0000256" key="3">
    <source>
        <dbReference type="ARBA" id="ARBA00022448"/>
    </source>
</evidence>
<protein>
    <recommendedName>
        <fullName evidence="17">TonB-dependent receptor</fullName>
    </recommendedName>
</protein>
<dbReference type="Pfam" id="PF00593">
    <property type="entry name" value="TonB_dep_Rec_b-barrel"/>
    <property type="match status" value="1"/>
</dbReference>
<feature type="domain" description="TonB-dependent receptor-like beta-barrel" evidence="13">
    <location>
        <begin position="257"/>
        <end position="697"/>
    </location>
</feature>
<evidence type="ECO:0000256" key="1">
    <source>
        <dbReference type="ARBA" id="ARBA00004571"/>
    </source>
</evidence>
<dbReference type="RefSeq" id="WP_005000029.1">
    <property type="nucleotide sequence ID" value="NZ_CH672427.1"/>
</dbReference>
<dbReference type="InterPro" id="IPR036942">
    <property type="entry name" value="Beta-barrel_TonB_sf"/>
</dbReference>
<keyword evidence="12" id="KW-0732">Signal</keyword>
<dbReference type="GO" id="GO:0015344">
    <property type="term" value="F:siderophore uptake transmembrane transporter activity"/>
    <property type="evidence" value="ECO:0007669"/>
    <property type="project" value="TreeGrafter"/>
</dbReference>
<evidence type="ECO:0000256" key="2">
    <source>
        <dbReference type="ARBA" id="ARBA00009810"/>
    </source>
</evidence>
<evidence type="ECO:0000313" key="16">
    <source>
        <dbReference type="Proteomes" id="UP000003374"/>
    </source>
</evidence>
<dbReference type="NCBIfam" id="TIGR01783">
    <property type="entry name" value="TonB-siderophor"/>
    <property type="match status" value="1"/>
</dbReference>
<evidence type="ECO:0000256" key="6">
    <source>
        <dbReference type="ARBA" id="ARBA00023077"/>
    </source>
</evidence>
<dbReference type="InterPro" id="IPR010105">
    <property type="entry name" value="TonB_sidphr_rcpt"/>
</dbReference>
<dbReference type="EMBL" id="AAOF01000004">
    <property type="protein sequence ID" value="EAR22088.1"/>
    <property type="molecule type" value="Genomic_DNA"/>
</dbReference>
<evidence type="ECO:0000256" key="4">
    <source>
        <dbReference type="ARBA" id="ARBA00022452"/>
    </source>
</evidence>
<keyword evidence="8" id="KW-0675">Receptor</keyword>
<keyword evidence="6 11" id="KW-0798">TonB box</keyword>
<dbReference type="Gene3D" id="2.170.130.10">
    <property type="entry name" value="TonB-dependent receptor, plug domain"/>
    <property type="match status" value="1"/>
</dbReference>
<dbReference type="SUPFAM" id="SSF56935">
    <property type="entry name" value="Porins"/>
    <property type="match status" value="1"/>
</dbReference>
<dbReference type="HOGENOM" id="CLU_015930_0_0_6"/>
<proteinExistence type="inferred from homology"/>
<dbReference type="GO" id="GO:0044718">
    <property type="term" value="P:siderophore transmembrane transport"/>
    <property type="evidence" value="ECO:0007669"/>
    <property type="project" value="TreeGrafter"/>
</dbReference>
<keyword evidence="3 10" id="KW-0813">Transport</keyword>
<comment type="caution">
    <text evidence="15">The sequence shown here is derived from an EMBL/GenBank/DDBJ whole genome shotgun (WGS) entry which is preliminary data.</text>
</comment>
<dbReference type="Proteomes" id="UP000003374">
    <property type="component" value="Unassembled WGS sequence"/>
</dbReference>
<evidence type="ECO:0000256" key="11">
    <source>
        <dbReference type="RuleBase" id="RU003357"/>
    </source>
</evidence>
<evidence type="ECO:0000256" key="5">
    <source>
        <dbReference type="ARBA" id="ARBA00022692"/>
    </source>
</evidence>
<feature type="signal peptide" evidence="12">
    <location>
        <begin position="1"/>
        <end position="32"/>
    </location>
</feature>
<evidence type="ECO:0000259" key="13">
    <source>
        <dbReference type="Pfam" id="PF00593"/>
    </source>
</evidence>
<dbReference type="InterPro" id="IPR039426">
    <property type="entry name" value="TonB-dep_rcpt-like"/>
</dbReference>
<dbReference type="GO" id="GO:0009279">
    <property type="term" value="C:cell outer membrane"/>
    <property type="evidence" value="ECO:0007669"/>
    <property type="project" value="UniProtKB-SubCell"/>
</dbReference>
<evidence type="ECO:0000313" key="15">
    <source>
        <dbReference type="EMBL" id="EAR22088.1"/>
    </source>
</evidence>
<accession>A4BPT3</accession>
<evidence type="ECO:0000256" key="8">
    <source>
        <dbReference type="ARBA" id="ARBA00023170"/>
    </source>
</evidence>
<comment type="subcellular location">
    <subcellularLocation>
        <location evidence="1 10">Cell outer membrane</location>
        <topology evidence="1 10">Multi-pass membrane protein</topology>
    </subcellularLocation>
</comment>
<dbReference type="OrthoDB" id="8670144at2"/>
<evidence type="ECO:0000256" key="10">
    <source>
        <dbReference type="PROSITE-ProRule" id="PRU01360"/>
    </source>
</evidence>
<feature type="chain" id="PRO_5002666793" description="TonB-dependent receptor" evidence="12">
    <location>
        <begin position="33"/>
        <end position="734"/>
    </location>
</feature>
<keyword evidence="7 10" id="KW-0472">Membrane</keyword>
<dbReference type="CDD" id="cd01347">
    <property type="entry name" value="ligand_gated_channel"/>
    <property type="match status" value="1"/>
</dbReference>
<dbReference type="Pfam" id="PF07715">
    <property type="entry name" value="Plug"/>
    <property type="match status" value="1"/>
</dbReference>
<dbReference type="PANTHER" id="PTHR30069:SF42">
    <property type="entry name" value="FERRIC AEROBACTIN RECEPTOR"/>
    <property type="match status" value="1"/>
</dbReference>
<dbReference type="eggNOG" id="COG1629">
    <property type="taxonomic scope" value="Bacteria"/>
</dbReference>
<feature type="domain" description="TonB-dependent receptor plug" evidence="14">
    <location>
        <begin position="61"/>
        <end position="162"/>
    </location>
</feature>
<dbReference type="InterPro" id="IPR037066">
    <property type="entry name" value="Plug_dom_sf"/>
</dbReference>
<gene>
    <name evidence="15" type="ORF">NB231_04245</name>
</gene>
<dbReference type="InterPro" id="IPR000531">
    <property type="entry name" value="Beta-barrel_TonB"/>
</dbReference>
<dbReference type="InterPro" id="IPR012910">
    <property type="entry name" value="Plug_dom"/>
</dbReference>
<dbReference type="AlphaFoldDB" id="A4BPT3"/>
<evidence type="ECO:0000256" key="12">
    <source>
        <dbReference type="SAM" id="SignalP"/>
    </source>
</evidence>
<dbReference type="PANTHER" id="PTHR30069">
    <property type="entry name" value="TONB-DEPENDENT OUTER MEMBRANE RECEPTOR"/>
    <property type="match status" value="1"/>
</dbReference>
<comment type="similarity">
    <text evidence="2 10 11">Belongs to the TonB-dependent receptor family.</text>
</comment>
<evidence type="ECO:0000256" key="9">
    <source>
        <dbReference type="ARBA" id="ARBA00023237"/>
    </source>
</evidence>
<evidence type="ECO:0000256" key="7">
    <source>
        <dbReference type="ARBA" id="ARBA00023136"/>
    </source>
</evidence>
<evidence type="ECO:0000259" key="14">
    <source>
        <dbReference type="Pfam" id="PF07715"/>
    </source>
</evidence>
<dbReference type="GO" id="GO:0038023">
    <property type="term" value="F:signaling receptor activity"/>
    <property type="evidence" value="ECO:0007669"/>
    <property type="project" value="InterPro"/>
</dbReference>
<reference evidence="15 16" key="1">
    <citation type="submission" date="2006-02" db="EMBL/GenBank/DDBJ databases">
        <authorList>
            <person name="Waterbury J."/>
            <person name="Ferriera S."/>
            <person name="Johnson J."/>
            <person name="Kravitz S."/>
            <person name="Halpern A."/>
            <person name="Remington K."/>
            <person name="Beeson K."/>
            <person name="Tran B."/>
            <person name="Rogers Y.-H."/>
            <person name="Friedman R."/>
            <person name="Venter J.C."/>
        </authorList>
    </citation>
    <scope>NUCLEOTIDE SEQUENCE [LARGE SCALE GENOMIC DNA]</scope>
    <source>
        <strain evidence="15 16">Nb-231</strain>
    </source>
</reference>
<keyword evidence="5 10" id="KW-0812">Transmembrane</keyword>